<reference evidence="2" key="2">
    <citation type="journal article" date="2015" name="Data Brief">
        <title>Shoot transcriptome of the giant reed, Arundo donax.</title>
        <authorList>
            <person name="Barrero R.A."/>
            <person name="Guerrero F.D."/>
            <person name="Moolhuijzen P."/>
            <person name="Goolsby J.A."/>
            <person name="Tidwell J."/>
            <person name="Bellgard S.E."/>
            <person name="Bellgard M.I."/>
        </authorList>
    </citation>
    <scope>NUCLEOTIDE SEQUENCE</scope>
    <source>
        <tissue evidence="2">Shoot tissue taken approximately 20 cm above the soil surface</tissue>
    </source>
</reference>
<evidence type="ECO:0000313" key="2">
    <source>
        <dbReference type="EMBL" id="JAE38759.1"/>
    </source>
</evidence>
<keyword evidence="1" id="KW-1133">Transmembrane helix</keyword>
<reference evidence="2" key="1">
    <citation type="submission" date="2014-09" db="EMBL/GenBank/DDBJ databases">
        <authorList>
            <person name="Magalhaes I.L.F."/>
            <person name="Oliveira U."/>
            <person name="Santos F.R."/>
            <person name="Vidigal T.H.D.A."/>
            <person name="Brescovit A.D."/>
            <person name="Santos A.J."/>
        </authorList>
    </citation>
    <scope>NUCLEOTIDE SEQUENCE</scope>
    <source>
        <tissue evidence="2">Shoot tissue taken approximately 20 cm above the soil surface</tissue>
    </source>
</reference>
<organism evidence="2">
    <name type="scientific">Arundo donax</name>
    <name type="common">Giant reed</name>
    <name type="synonym">Donax arundinaceus</name>
    <dbReference type="NCBI Taxonomy" id="35708"/>
    <lineage>
        <taxon>Eukaryota</taxon>
        <taxon>Viridiplantae</taxon>
        <taxon>Streptophyta</taxon>
        <taxon>Embryophyta</taxon>
        <taxon>Tracheophyta</taxon>
        <taxon>Spermatophyta</taxon>
        <taxon>Magnoliopsida</taxon>
        <taxon>Liliopsida</taxon>
        <taxon>Poales</taxon>
        <taxon>Poaceae</taxon>
        <taxon>PACMAD clade</taxon>
        <taxon>Arundinoideae</taxon>
        <taxon>Arundineae</taxon>
        <taxon>Arundo</taxon>
    </lineage>
</organism>
<evidence type="ECO:0000256" key="1">
    <source>
        <dbReference type="SAM" id="Phobius"/>
    </source>
</evidence>
<accession>A0A0A9HSF3</accession>
<name>A0A0A9HSF3_ARUDO</name>
<dbReference type="AlphaFoldDB" id="A0A0A9HSF3"/>
<keyword evidence="1" id="KW-0812">Transmembrane</keyword>
<protein>
    <submittedName>
        <fullName evidence="2">Uncharacterized protein</fullName>
    </submittedName>
</protein>
<sequence length="66" mass="7614">MGNSACTIIILLVATSLNFFFFLGLFRLMPLHQLQFQILSSLCNYLGSYHLFRNLLDSYYLDVMDG</sequence>
<feature type="transmembrane region" description="Helical" evidence="1">
    <location>
        <begin position="6"/>
        <end position="26"/>
    </location>
</feature>
<proteinExistence type="predicted"/>
<keyword evidence="1" id="KW-0472">Membrane</keyword>
<dbReference type="EMBL" id="GBRH01159137">
    <property type="protein sequence ID" value="JAE38759.1"/>
    <property type="molecule type" value="Transcribed_RNA"/>
</dbReference>